<dbReference type="GO" id="GO:0001682">
    <property type="term" value="P:tRNA 5'-leader removal"/>
    <property type="evidence" value="ECO:0007669"/>
    <property type="project" value="UniProtKB-UniRule"/>
</dbReference>
<dbReference type="InterPro" id="IPR020568">
    <property type="entry name" value="Ribosomal_Su5_D2-typ_SF"/>
</dbReference>
<evidence type="ECO:0000256" key="6">
    <source>
        <dbReference type="HAMAP-Rule" id="MF_00227"/>
    </source>
</evidence>
<sequence length="126" mass="12819">MSSTWRIRERSAFADLRRRGRRARSGPVSVTWLGHADAGTPPRVAYAIGKVVGGAVTRNRVRRRLQAVVATVAADLGPGSYLVGAGPAAADADFEGLRAALVEALVALPAPGGLAARPGAVPAGAA</sequence>
<name>A0A6J4IHX9_9ACTN</name>
<dbReference type="Pfam" id="PF00825">
    <property type="entry name" value="Ribonuclease_P"/>
    <property type="match status" value="1"/>
</dbReference>
<dbReference type="InterPro" id="IPR014721">
    <property type="entry name" value="Ribsml_uS5_D2-typ_fold_subgr"/>
</dbReference>
<dbReference type="HAMAP" id="MF_00227">
    <property type="entry name" value="RNase_P"/>
    <property type="match status" value="1"/>
</dbReference>
<evidence type="ECO:0000313" key="8">
    <source>
        <dbReference type="EMBL" id="CAA9250548.1"/>
    </source>
</evidence>
<dbReference type="AlphaFoldDB" id="A0A6J4IHX9"/>
<proteinExistence type="inferred from homology"/>
<dbReference type="GO" id="GO:0042781">
    <property type="term" value="F:3'-tRNA processing endoribonuclease activity"/>
    <property type="evidence" value="ECO:0007669"/>
    <property type="project" value="TreeGrafter"/>
</dbReference>
<comment type="similarity">
    <text evidence="6">Belongs to the RnpA family.</text>
</comment>
<evidence type="ECO:0000256" key="7">
    <source>
        <dbReference type="NCBIfam" id="TIGR00188"/>
    </source>
</evidence>
<dbReference type="NCBIfam" id="TIGR00188">
    <property type="entry name" value="rnpA"/>
    <property type="match status" value="1"/>
</dbReference>
<accession>A0A6J4IHX9</accession>
<comment type="catalytic activity">
    <reaction evidence="6">
        <text>Endonucleolytic cleavage of RNA, removing 5'-extranucleotides from tRNA precursor.</text>
        <dbReference type="EC" id="3.1.26.5"/>
    </reaction>
</comment>
<dbReference type="InterPro" id="IPR000100">
    <property type="entry name" value="RNase_P"/>
</dbReference>
<keyword evidence="2 6" id="KW-0540">Nuclease</keyword>
<dbReference type="GO" id="GO:0000049">
    <property type="term" value="F:tRNA binding"/>
    <property type="evidence" value="ECO:0007669"/>
    <property type="project" value="UniProtKB-UniRule"/>
</dbReference>
<protein>
    <recommendedName>
        <fullName evidence="6 7">Ribonuclease P protein component</fullName>
        <shortName evidence="6">RNase P protein</shortName>
        <shortName evidence="6">RNaseP protein</shortName>
        <ecNumber evidence="6 7">3.1.26.5</ecNumber>
    </recommendedName>
    <alternativeName>
        <fullName evidence="6">Protein C5</fullName>
    </alternativeName>
</protein>
<dbReference type="EC" id="3.1.26.5" evidence="6 7"/>
<comment type="subunit">
    <text evidence="6">Consists of a catalytic RNA component (M1 or rnpB) and a protein subunit.</text>
</comment>
<evidence type="ECO:0000256" key="3">
    <source>
        <dbReference type="ARBA" id="ARBA00022759"/>
    </source>
</evidence>
<keyword evidence="5 6" id="KW-0694">RNA-binding</keyword>
<keyword evidence="1 6" id="KW-0819">tRNA processing</keyword>
<dbReference type="PANTHER" id="PTHR33992">
    <property type="entry name" value="RIBONUCLEASE P PROTEIN COMPONENT"/>
    <property type="match status" value="1"/>
</dbReference>
<organism evidence="8">
    <name type="scientific">uncultured Acidimicrobiales bacterium</name>
    <dbReference type="NCBI Taxonomy" id="310071"/>
    <lineage>
        <taxon>Bacteria</taxon>
        <taxon>Bacillati</taxon>
        <taxon>Actinomycetota</taxon>
        <taxon>Acidimicrobiia</taxon>
        <taxon>Acidimicrobiales</taxon>
        <taxon>environmental samples</taxon>
    </lineage>
</organism>
<evidence type="ECO:0000256" key="5">
    <source>
        <dbReference type="ARBA" id="ARBA00022884"/>
    </source>
</evidence>
<dbReference type="GO" id="GO:0004526">
    <property type="term" value="F:ribonuclease P activity"/>
    <property type="evidence" value="ECO:0007669"/>
    <property type="project" value="UniProtKB-UniRule"/>
</dbReference>
<dbReference type="Gene3D" id="3.30.230.10">
    <property type="match status" value="1"/>
</dbReference>
<reference evidence="8" key="1">
    <citation type="submission" date="2020-02" db="EMBL/GenBank/DDBJ databases">
        <authorList>
            <person name="Meier V. D."/>
        </authorList>
    </citation>
    <scope>NUCLEOTIDE SEQUENCE</scope>
    <source>
        <strain evidence="8">AVDCRST_MAG50</strain>
    </source>
</reference>
<evidence type="ECO:0000256" key="4">
    <source>
        <dbReference type="ARBA" id="ARBA00022801"/>
    </source>
</evidence>
<evidence type="ECO:0000256" key="1">
    <source>
        <dbReference type="ARBA" id="ARBA00022694"/>
    </source>
</evidence>
<keyword evidence="4 6" id="KW-0378">Hydrolase</keyword>
<keyword evidence="3 6" id="KW-0255">Endonuclease</keyword>
<dbReference type="PANTHER" id="PTHR33992:SF1">
    <property type="entry name" value="RIBONUCLEASE P PROTEIN COMPONENT"/>
    <property type="match status" value="1"/>
</dbReference>
<evidence type="ECO:0000256" key="2">
    <source>
        <dbReference type="ARBA" id="ARBA00022722"/>
    </source>
</evidence>
<gene>
    <name evidence="6" type="primary">rnpA</name>
    <name evidence="8" type="ORF">AVDCRST_MAG50-2217</name>
</gene>
<dbReference type="SUPFAM" id="SSF54211">
    <property type="entry name" value="Ribosomal protein S5 domain 2-like"/>
    <property type="match status" value="1"/>
</dbReference>
<comment type="function">
    <text evidence="6">RNaseP catalyzes the removal of the 5'-leader sequence from pre-tRNA to produce the mature 5'-terminus. It can also cleave other RNA substrates such as 4.5S RNA. The protein component plays an auxiliary but essential role in vivo by binding to the 5'-leader sequence and broadening the substrate specificity of the ribozyme.</text>
</comment>
<dbReference type="EMBL" id="CADCTF010000106">
    <property type="protein sequence ID" value="CAA9250548.1"/>
    <property type="molecule type" value="Genomic_DNA"/>
</dbReference>
<dbReference type="GO" id="GO:0030677">
    <property type="term" value="C:ribonuclease P complex"/>
    <property type="evidence" value="ECO:0007669"/>
    <property type="project" value="TreeGrafter"/>
</dbReference>